<dbReference type="AlphaFoldDB" id="T2SJT1"/>
<dbReference type="PATRIC" id="fig|1337394.3.peg.690"/>
<keyword evidence="1" id="KW-1133">Transmembrane helix</keyword>
<dbReference type="Proteomes" id="UP000015663">
    <property type="component" value="Unassembled WGS sequence"/>
</dbReference>
<comment type="caution">
    <text evidence="2">The sequence shown here is derived from an EMBL/GenBank/DDBJ whole genome shotgun (WGS) entry which is preliminary data.</text>
</comment>
<reference evidence="2 3" key="1">
    <citation type="journal article" date="2013" name="Genome Announc.">
        <title>Draft Genome Sequences of Helicobacter pylori Strains Isolated from Regions of Low and High Gastric Cancer Risk in Colombia.</title>
        <authorList>
            <person name="Sheh A."/>
            <person name="Piazuelo M.B."/>
            <person name="Wilson K.T."/>
            <person name="Correa P."/>
            <person name="Fox J.G."/>
        </authorList>
    </citation>
    <scope>NUCLEOTIDE SEQUENCE [LARGE SCALE GENOMIC DNA]</scope>
    <source>
        <strain evidence="2 3">PZ5080</strain>
    </source>
</reference>
<evidence type="ECO:0000256" key="1">
    <source>
        <dbReference type="SAM" id="Phobius"/>
    </source>
</evidence>
<name>T2SJT1_HELPX</name>
<keyword evidence="1" id="KW-0812">Transmembrane</keyword>
<feature type="transmembrane region" description="Helical" evidence="1">
    <location>
        <begin position="7"/>
        <end position="23"/>
    </location>
</feature>
<evidence type="ECO:0000313" key="2">
    <source>
        <dbReference type="EMBL" id="EQD92996.1"/>
    </source>
</evidence>
<feature type="transmembrane region" description="Helical" evidence="1">
    <location>
        <begin position="29"/>
        <end position="50"/>
    </location>
</feature>
<proteinExistence type="predicted"/>
<protein>
    <submittedName>
        <fullName evidence="2">Uncharacterized protein</fullName>
    </submittedName>
</protein>
<dbReference type="EMBL" id="ASYV01000127">
    <property type="protein sequence ID" value="EQD92996.1"/>
    <property type="molecule type" value="Genomic_DNA"/>
</dbReference>
<accession>T2SJT1</accession>
<gene>
    <name evidence="2" type="ORF">L934_08520</name>
</gene>
<keyword evidence="1" id="KW-0472">Membrane</keyword>
<sequence>MKRFKERGAFAIAVLVVVGFFDFRFCSLMLGGFLAIFLGAWLTLMSLFGVL</sequence>
<evidence type="ECO:0000313" key="3">
    <source>
        <dbReference type="Proteomes" id="UP000015663"/>
    </source>
</evidence>
<organism evidence="2 3">
    <name type="scientific">Helicobacter pylori PZ5080</name>
    <dbReference type="NCBI Taxonomy" id="1337394"/>
    <lineage>
        <taxon>Bacteria</taxon>
        <taxon>Pseudomonadati</taxon>
        <taxon>Campylobacterota</taxon>
        <taxon>Epsilonproteobacteria</taxon>
        <taxon>Campylobacterales</taxon>
        <taxon>Helicobacteraceae</taxon>
        <taxon>Helicobacter</taxon>
    </lineage>
</organism>